<dbReference type="Proteomes" id="UP001196413">
    <property type="component" value="Unassembled WGS sequence"/>
</dbReference>
<organism evidence="2 3">
    <name type="scientific">Parelaphostrongylus tenuis</name>
    <name type="common">Meningeal worm</name>
    <dbReference type="NCBI Taxonomy" id="148309"/>
    <lineage>
        <taxon>Eukaryota</taxon>
        <taxon>Metazoa</taxon>
        <taxon>Ecdysozoa</taxon>
        <taxon>Nematoda</taxon>
        <taxon>Chromadorea</taxon>
        <taxon>Rhabditida</taxon>
        <taxon>Rhabditina</taxon>
        <taxon>Rhabditomorpha</taxon>
        <taxon>Strongyloidea</taxon>
        <taxon>Metastrongylidae</taxon>
        <taxon>Parelaphostrongylus</taxon>
    </lineage>
</organism>
<evidence type="ECO:0000313" key="3">
    <source>
        <dbReference type="Proteomes" id="UP001196413"/>
    </source>
</evidence>
<sequence length="339" mass="37842">MREFTLGMNHFADDRSDTIENDLSSEIPSGPQDVSDLGNNRKWSGAQLTGRPVTPSLARLSQEDSICMSGYLRLLSPRSDAAFTLPESITPGRSTRTMVLVQVELESPEQVQDLTSFLLMRSYYNFRVTDHESLASGSTPSKFSADLLRSSNRSLCRSPLAEDTDCAQGTVRLFELRDEKPPVDGPDELDLFEQKPTEQELRACLALPDAGSLLDCEATESAAEDDISENDVSLDVPMESQDVPDIENKREGSSKVRDGFFRDPFLVERDRVQCALCNKDMVTHAGIMSDHINRKHTKFHLYGCSVCPYSTLSRANIVRHVRFHNRVAHCASAHVIKFP</sequence>
<protein>
    <recommendedName>
        <fullName evidence="1">C2H2-type domain-containing protein</fullName>
    </recommendedName>
</protein>
<dbReference type="Gene3D" id="3.30.160.60">
    <property type="entry name" value="Classic Zinc Finger"/>
    <property type="match status" value="1"/>
</dbReference>
<feature type="domain" description="C2H2-type" evidence="1">
    <location>
        <begin position="302"/>
        <end position="324"/>
    </location>
</feature>
<evidence type="ECO:0000313" key="2">
    <source>
        <dbReference type="EMBL" id="KAJ1362851.1"/>
    </source>
</evidence>
<accession>A0AAD5N840</accession>
<evidence type="ECO:0000259" key="1">
    <source>
        <dbReference type="SMART" id="SM00355"/>
    </source>
</evidence>
<dbReference type="InterPro" id="IPR013087">
    <property type="entry name" value="Znf_C2H2_type"/>
</dbReference>
<dbReference type="AlphaFoldDB" id="A0AAD5N840"/>
<dbReference type="SMART" id="SM00355">
    <property type="entry name" value="ZnF_C2H2"/>
    <property type="match status" value="2"/>
</dbReference>
<comment type="caution">
    <text evidence="2">The sequence shown here is derived from an EMBL/GenBank/DDBJ whole genome shotgun (WGS) entry which is preliminary data.</text>
</comment>
<dbReference type="EMBL" id="JAHQIW010004549">
    <property type="protein sequence ID" value="KAJ1362851.1"/>
    <property type="molecule type" value="Genomic_DNA"/>
</dbReference>
<gene>
    <name evidence="2" type="ORF">KIN20_022551</name>
</gene>
<proteinExistence type="predicted"/>
<reference evidence="2" key="1">
    <citation type="submission" date="2021-06" db="EMBL/GenBank/DDBJ databases">
        <title>Parelaphostrongylus tenuis whole genome reference sequence.</title>
        <authorList>
            <person name="Garwood T.J."/>
            <person name="Larsen P.A."/>
            <person name="Fountain-Jones N.M."/>
            <person name="Garbe J.R."/>
            <person name="Macchietto M.G."/>
            <person name="Kania S.A."/>
            <person name="Gerhold R.W."/>
            <person name="Richards J.E."/>
            <person name="Wolf T.M."/>
        </authorList>
    </citation>
    <scope>NUCLEOTIDE SEQUENCE</scope>
    <source>
        <strain evidence="2">MNPRO001-30</strain>
        <tissue evidence="2">Meninges</tissue>
    </source>
</reference>
<keyword evidence="3" id="KW-1185">Reference proteome</keyword>
<name>A0AAD5N840_PARTN</name>
<feature type="domain" description="C2H2-type" evidence="1">
    <location>
        <begin position="272"/>
        <end position="296"/>
    </location>
</feature>